<accession>K0Q5E4</accession>
<dbReference type="InterPro" id="IPR011006">
    <property type="entry name" value="CheY-like_superfamily"/>
</dbReference>
<dbReference type="Gene3D" id="3.40.50.2300">
    <property type="match status" value="1"/>
</dbReference>
<reference evidence="3 4" key="1">
    <citation type="journal article" date="2013" name="Genome Announc.">
        <title>Draft Genome Sequence of Rhizobium mesoamericanum STM3625, a Nitrogen-Fixing Symbiont of Mimosa pudica Isolated in French Guiana (South America).</title>
        <authorList>
            <person name="Moulin L."/>
            <person name="Mornico D."/>
            <person name="Melkonian R."/>
            <person name="Klonowska A."/>
        </authorList>
    </citation>
    <scope>NUCLEOTIDE SEQUENCE [LARGE SCALE GENOMIC DNA]</scope>
    <source>
        <strain evidence="3 4">STM3625</strain>
    </source>
</reference>
<evidence type="ECO:0000313" key="3">
    <source>
        <dbReference type="EMBL" id="CCM78434.1"/>
    </source>
</evidence>
<dbReference type="Proteomes" id="UP000009319">
    <property type="component" value="Unassembled WGS sequence"/>
</dbReference>
<dbReference type="HOGENOM" id="CLU_2397559_0_0_5"/>
<evidence type="ECO:0000256" key="1">
    <source>
        <dbReference type="PROSITE-ProRule" id="PRU00169"/>
    </source>
</evidence>
<dbReference type="PROSITE" id="PS50110">
    <property type="entry name" value="RESPONSE_REGULATORY"/>
    <property type="match status" value="1"/>
</dbReference>
<feature type="modified residue" description="4-aspartylphosphate" evidence="1">
    <location>
        <position position="23"/>
    </location>
</feature>
<dbReference type="SUPFAM" id="SSF52172">
    <property type="entry name" value="CheY-like"/>
    <property type="match status" value="1"/>
</dbReference>
<evidence type="ECO:0000259" key="2">
    <source>
        <dbReference type="PROSITE" id="PS50110"/>
    </source>
</evidence>
<gene>
    <name evidence="3" type="ORF">BN77_p11112</name>
</gene>
<keyword evidence="1" id="KW-0597">Phosphoprotein</keyword>
<dbReference type="GO" id="GO:0000160">
    <property type="term" value="P:phosphorelay signal transduction system"/>
    <property type="evidence" value="ECO:0007669"/>
    <property type="project" value="InterPro"/>
</dbReference>
<dbReference type="STRING" id="1211777.BN77_p11112"/>
<proteinExistence type="predicted"/>
<organism evidence="3 4">
    <name type="scientific">Rhizobium mesoamericanum STM3625</name>
    <dbReference type="NCBI Taxonomy" id="1211777"/>
    <lineage>
        <taxon>Bacteria</taxon>
        <taxon>Pseudomonadati</taxon>
        <taxon>Pseudomonadota</taxon>
        <taxon>Alphaproteobacteria</taxon>
        <taxon>Hyphomicrobiales</taxon>
        <taxon>Rhizobiaceae</taxon>
        <taxon>Rhizobium/Agrobacterium group</taxon>
        <taxon>Rhizobium</taxon>
    </lineage>
</organism>
<dbReference type="InterPro" id="IPR001789">
    <property type="entry name" value="Sig_transdc_resp-reg_receiver"/>
</dbReference>
<feature type="domain" description="Response regulatory" evidence="2">
    <location>
        <begin position="1"/>
        <end position="88"/>
    </location>
</feature>
<sequence>MVADEPSLFETIDRMRVELAVVDISIGHGNGSNIISRLREQFCDLKLIVISVHDEPSVRSAVLRAGADAFVLKRAIATDLIPALDALTGTAER</sequence>
<dbReference type="Pfam" id="PF00072">
    <property type="entry name" value="Response_reg"/>
    <property type="match status" value="1"/>
</dbReference>
<keyword evidence="4" id="KW-1185">Reference proteome</keyword>
<dbReference type="EMBL" id="CANI01000039">
    <property type="protein sequence ID" value="CCM78434.1"/>
    <property type="molecule type" value="Genomic_DNA"/>
</dbReference>
<name>K0Q5E4_9HYPH</name>
<evidence type="ECO:0000313" key="4">
    <source>
        <dbReference type="Proteomes" id="UP000009319"/>
    </source>
</evidence>
<protein>
    <submittedName>
        <fullName evidence="3">Putative signal transduction response regulator, receiver domain</fullName>
    </submittedName>
</protein>
<dbReference type="AlphaFoldDB" id="K0Q5E4"/>
<comment type="caution">
    <text evidence="3">The sequence shown here is derived from an EMBL/GenBank/DDBJ whole genome shotgun (WGS) entry which is preliminary data.</text>
</comment>